<name>A0ABW3Q0J8_9BACL</name>
<proteinExistence type="predicted"/>
<protein>
    <submittedName>
        <fullName evidence="1">Uncharacterized protein</fullName>
    </submittedName>
</protein>
<dbReference type="Proteomes" id="UP001597169">
    <property type="component" value="Unassembled WGS sequence"/>
</dbReference>
<evidence type="ECO:0000313" key="2">
    <source>
        <dbReference type="Proteomes" id="UP001597169"/>
    </source>
</evidence>
<dbReference type="EMBL" id="JBHTKX010000003">
    <property type="protein sequence ID" value="MFD1130322.1"/>
    <property type="molecule type" value="Genomic_DNA"/>
</dbReference>
<comment type="caution">
    <text evidence="1">The sequence shown here is derived from an EMBL/GenBank/DDBJ whole genome shotgun (WGS) entry which is preliminary data.</text>
</comment>
<gene>
    <name evidence="1" type="ORF">ACFQ3J_19430</name>
</gene>
<reference evidence="2" key="1">
    <citation type="journal article" date="2019" name="Int. J. Syst. Evol. Microbiol.">
        <title>The Global Catalogue of Microorganisms (GCM) 10K type strain sequencing project: providing services to taxonomists for standard genome sequencing and annotation.</title>
        <authorList>
            <consortium name="The Broad Institute Genomics Platform"/>
            <consortium name="The Broad Institute Genome Sequencing Center for Infectious Disease"/>
            <person name="Wu L."/>
            <person name="Ma J."/>
        </authorList>
    </citation>
    <scope>NUCLEOTIDE SEQUENCE [LARGE SCALE GENOMIC DNA]</scope>
    <source>
        <strain evidence="2">CCUG 53519</strain>
    </source>
</reference>
<organism evidence="1 2">
    <name type="scientific">Paenibacillus provencensis</name>
    <dbReference type="NCBI Taxonomy" id="441151"/>
    <lineage>
        <taxon>Bacteria</taxon>
        <taxon>Bacillati</taxon>
        <taxon>Bacillota</taxon>
        <taxon>Bacilli</taxon>
        <taxon>Bacillales</taxon>
        <taxon>Paenibacillaceae</taxon>
        <taxon>Paenibacillus</taxon>
    </lineage>
</organism>
<evidence type="ECO:0000313" key="1">
    <source>
        <dbReference type="EMBL" id="MFD1130322.1"/>
    </source>
</evidence>
<dbReference type="RefSeq" id="WP_170862503.1">
    <property type="nucleotide sequence ID" value="NZ_JBHTKX010000003.1"/>
</dbReference>
<sequence length="47" mass="5431">MIYYEPTVGQRMSSGSIEQQTRTITGLTLLSLTCLLRFYYLRDGQLL</sequence>
<keyword evidence="2" id="KW-1185">Reference proteome</keyword>
<accession>A0ABW3Q0J8</accession>